<dbReference type="Proteomes" id="UP000214684">
    <property type="component" value="Unassembled WGS sequence"/>
</dbReference>
<reference evidence="1 2" key="1">
    <citation type="submission" date="2016-11" db="EMBL/GenBank/DDBJ databases">
        <title>Whole genomes of Flavobacteriaceae.</title>
        <authorList>
            <person name="Stine C."/>
            <person name="Li C."/>
            <person name="Tadesse D."/>
        </authorList>
    </citation>
    <scope>NUCLEOTIDE SEQUENCE [LARGE SCALE GENOMIC DNA]</scope>
    <source>
        <strain evidence="1 2">DSM 24704</strain>
    </source>
</reference>
<dbReference type="EMBL" id="MUGS01000048">
    <property type="protein sequence ID" value="OXG01572.1"/>
    <property type="molecule type" value="Genomic_DNA"/>
</dbReference>
<comment type="caution">
    <text evidence="1">The sequence shown here is derived from an EMBL/GenBank/DDBJ whole genome shotgun (WGS) entry which is preliminary data.</text>
</comment>
<dbReference type="AlphaFoldDB" id="A0A227NVX4"/>
<organism evidence="1 2">
    <name type="scientific">Flavobacterium araucananum</name>
    <dbReference type="NCBI Taxonomy" id="946678"/>
    <lineage>
        <taxon>Bacteria</taxon>
        <taxon>Pseudomonadati</taxon>
        <taxon>Bacteroidota</taxon>
        <taxon>Flavobacteriia</taxon>
        <taxon>Flavobacteriales</taxon>
        <taxon>Flavobacteriaceae</taxon>
        <taxon>Flavobacterium</taxon>
    </lineage>
</organism>
<dbReference type="Gene3D" id="1.10.3680.10">
    <property type="entry name" value="TerB-like"/>
    <property type="match status" value="1"/>
</dbReference>
<gene>
    <name evidence="1" type="ORF">B0A64_19100</name>
</gene>
<protein>
    <recommendedName>
        <fullName evidence="3">Co-chaperone DjlA N-terminal domain-containing protein</fullName>
    </recommendedName>
</protein>
<name>A0A227NVX4_9FLAO</name>
<keyword evidence="2" id="KW-1185">Reference proteome</keyword>
<dbReference type="InterPro" id="IPR029024">
    <property type="entry name" value="TerB-like"/>
</dbReference>
<evidence type="ECO:0000313" key="1">
    <source>
        <dbReference type="EMBL" id="OXG01572.1"/>
    </source>
</evidence>
<accession>A0A227NVX4</accession>
<dbReference type="OrthoDB" id="668709at2"/>
<evidence type="ECO:0008006" key="3">
    <source>
        <dbReference type="Google" id="ProtNLM"/>
    </source>
</evidence>
<dbReference type="RefSeq" id="WP_089481096.1">
    <property type="nucleotide sequence ID" value="NZ_MUGS01000048.1"/>
</dbReference>
<evidence type="ECO:0000313" key="2">
    <source>
        <dbReference type="Proteomes" id="UP000214684"/>
    </source>
</evidence>
<proteinExistence type="predicted"/>
<dbReference type="CDD" id="cd07177">
    <property type="entry name" value="terB_like"/>
    <property type="match status" value="1"/>
</dbReference>
<dbReference type="SUPFAM" id="SSF158682">
    <property type="entry name" value="TerB-like"/>
    <property type="match status" value="1"/>
</dbReference>
<sequence>MNEQTNMTIELKSHFLRLYQMALADDQFDVLELQMLYHFADERGIPREELDKLFLNPISTELIIPENLKTKIEYLYDFTRIIWADGKITDDEENMLKKYCRKFNFLDENINDLSNYLIDCVQKNIGKEEIINQLNA</sequence>